<dbReference type="RefSeq" id="WP_143179796.1">
    <property type="nucleotide sequence ID" value="NZ_FRBK01000034.1"/>
</dbReference>
<dbReference type="AlphaFoldDB" id="A0A9X8N916"/>
<dbReference type="EMBL" id="FRBK01000034">
    <property type="protein sequence ID" value="SHN31382.1"/>
    <property type="molecule type" value="Genomic_DNA"/>
</dbReference>
<protein>
    <submittedName>
        <fullName evidence="1">Uncharacterized protein</fullName>
    </submittedName>
</protein>
<proteinExistence type="predicted"/>
<comment type="caution">
    <text evidence="1">The sequence shown here is derived from an EMBL/GenBank/DDBJ whole genome shotgun (WGS) entry which is preliminary data.</text>
</comment>
<gene>
    <name evidence="1" type="ORF">SAMN05216268_1349</name>
</gene>
<evidence type="ECO:0000313" key="2">
    <source>
        <dbReference type="Proteomes" id="UP000184388"/>
    </source>
</evidence>
<sequence length="78" mass="8285">MCSPRGAYRPGAKASGDRGRLWEPRLHLELTGYDCFLGIETAGNKQVSGPQLKALFLAEAIGAGALVRGIFYPTSACT</sequence>
<organism evidence="1 2">
    <name type="scientific">Streptomyces yunnanensis</name>
    <dbReference type="NCBI Taxonomy" id="156453"/>
    <lineage>
        <taxon>Bacteria</taxon>
        <taxon>Bacillati</taxon>
        <taxon>Actinomycetota</taxon>
        <taxon>Actinomycetes</taxon>
        <taxon>Kitasatosporales</taxon>
        <taxon>Streptomycetaceae</taxon>
        <taxon>Streptomyces</taxon>
    </lineage>
</organism>
<evidence type="ECO:0000313" key="1">
    <source>
        <dbReference type="EMBL" id="SHN31382.1"/>
    </source>
</evidence>
<accession>A0A9X8N916</accession>
<dbReference type="Proteomes" id="UP000184388">
    <property type="component" value="Unassembled WGS sequence"/>
</dbReference>
<name>A0A9X8N916_9ACTN</name>
<reference evidence="2" key="1">
    <citation type="submission" date="2016-11" db="EMBL/GenBank/DDBJ databases">
        <authorList>
            <person name="Jaros S."/>
            <person name="Januszkiewicz K."/>
            <person name="Wedrychowicz H."/>
        </authorList>
    </citation>
    <scope>NUCLEOTIDE SEQUENCE [LARGE SCALE GENOMIC DNA]</scope>
    <source>
        <strain evidence="2">CGMCC 4.3555</strain>
    </source>
</reference>